<evidence type="ECO:0000256" key="1">
    <source>
        <dbReference type="SAM" id="Phobius"/>
    </source>
</evidence>
<keyword evidence="1" id="KW-0812">Transmembrane</keyword>
<evidence type="ECO:0000313" key="3">
    <source>
        <dbReference type="WBParaSite" id="PDA_v2.g25971.t1"/>
    </source>
</evidence>
<organism evidence="2 3">
    <name type="scientific">Panagrolaimus davidi</name>
    <dbReference type="NCBI Taxonomy" id="227884"/>
    <lineage>
        <taxon>Eukaryota</taxon>
        <taxon>Metazoa</taxon>
        <taxon>Ecdysozoa</taxon>
        <taxon>Nematoda</taxon>
        <taxon>Chromadorea</taxon>
        <taxon>Rhabditida</taxon>
        <taxon>Tylenchina</taxon>
        <taxon>Panagrolaimomorpha</taxon>
        <taxon>Panagrolaimoidea</taxon>
        <taxon>Panagrolaimidae</taxon>
        <taxon>Panagrolaimus</taxon>
    </lineage>
</organism>
<dbReference type="Proteomes" id="UP000887578">
    <property type="component" value="Unplaced"/>
</dbReference>
<dbReference type="WBParaSite" id="PDA_v2.g25971.t1">
    <property type="protein sequence ID" value="PDA_v2.g25971.t1"/>
    <property type="gene ID" value="PDA_v2.g25971"/>
</dbReference>
<dbReference type="Gene3D" id="2.40.10.10">
    <property type="entry name" value="Trypsin-like serine proteases"/>
    <property type="match status" value="1"/>
</dbReference>
<feature type="transmembrane region" description="Helical" evidence="1">
    <location>
        <begin position="108"/>
        <end position="128"/>
    </location>
</feature>
<dbReference type="InterPro" id="IPR043504">
    <property type="entry name" value="Peptidase_S1_PA_chymotrypsin"/>
</dbReference>
<keyword evidence="1" id="KW-1133">Transmembrane helix</keyword>
<evidence type="ECO:0000313" key="2">
    <source>
        <dbReference type="Proteomes" id="UP000887578"/>
    </source>
</evidence>
<sequence>MAFEHILNGSATHGGAFEFLPSLAVVIPTNNSLYSGACSSTVISKRHISTAVHCIFYEKPSVIRGVVRVQFSYAEAFLFDYRPTNDIVKVANNRVQIPLKDYSYQPKFYVHLAYVGVLSAGLVNNALYTPLSSKCDWISKITNKEVNYQTLHVGPNPSPPGPDNKSTQKVPLNNKTITTFLPGTSKPEAQHSNGNSGAAFAFNILLCLFIGIFFFA</sequence>
<feature type="transmembrane region" description="Helical" evidence="1">
    <location>
        <begin position="197"/>
        <end position="215"/>
    </location>
</feature>
<accession>A0A914Q508</accession>
<dbReference type="SUPFAM" id="SSF50494">
    <property type="entry name" value="Trypsin-like serine proteases"/>
    <property type="match status" value="1"/>
</dbReference>
<protein>
    <submittedName>
        <fullName evidence="3">Peptidase S1 domain-containing protein</fullName>
    </submittedName>
</protein>
<name>A0A914Q508_9BILA</name>
<keyword evidence="2" id="KW-1185">Reference proteome</keyword>
<keyword evidence="1" id="KW-0472">Membrane</keyword>
<proteinExistence type="predicted"/>
<dbReference type="AlphaFoldDB" id="A0A914Q508"/>
<reference evidence="3" key="1">
    <citation type="submission" date="2022-11" db="UniProtKB">
        <authorList>
            <consortium name="WormBaseParasite"/>
        </authorList>
    </citation>
    <scope>IDENTIFICATION</scope>
</reference>
<dbReference type="InterPro" id="IPR009003">
    <property type="entry name" value="Peptidase_S1_PA"/>
</dbReference>